<evidence type="ECO:0000313" key="18">
    <source>
        <dbReference type="Proteomes" id="UP000027341"/>
    </source>
</evidence>
<comment type="caution">
    <text evidence="17">The sequence shown here is derived from an EMBL/GenBank/DDBJ whole genome shotgun (WGS) entry which is preliminary data.</text>
</comment>
<reference evidence="17 18" key="1">
    <citation type="submission" date="2014-04" db="EMBL/GenBank/DDBJ databases">
        <title>Draft genome sequence of Hydrogenovibrio marinus MH-110, a model organism for aerobic H2 metabolism.</title>
        <authorList>
            <person name="Cha H.J."/>
            <person name="Jo B.H."/>
            <person name="Hwang B.H."/>
        </authorList>
    </citation>
    <scope>NUCLEOTIDE SEQUENCE [LARGE SCALE GENOMIC DNA]</scope>
    <source>
        <strain evidence="17 18">MH-110</strain>
    </source>
</reference>
<evidence type="ECO:0000256" key="10">
    <source>
        <dbReference type="ARBA" id="ARBA00022777"/>
    </source>
</evidence>
<dbReference type="RefSeq" id="WP_029910154.1">
    <property type="nucleotide sequence ID" value="NZ_AP020335.1"/>
</dbReference>
<name>A0A066ZTP9_HYDMR</name>
<evidence type="ECO:0000256" key="8">
    <source>
        <dbReference type="ARBA" id="ARBA00022679"/>
    </source>
</evidence>
<dbReference type="UniPathway" id="UPA00241">
    <property type="reaction ID" value="UER00352"/>
</dbReference>
<evidence type="ECO:0000256" key="12">
    <source>
        <dbReference type="ARBA" id="ARBA00022958"/>
    </source>
</evidence>
<feature type="binding site" evidence="16">
    <location>
        <position position="129"/>
    </location>
    <ligand>
        <name>ATP</name>
        <dbReference type="ChEBI" id="CHEBI:30616"/>
    </ligand>
</feature>
<dbReference type="SUPFAM" id="SSF53067">
    <property type="entry name" value="Actin-like ATPase domain"/>
    <property type="match status" value="2"/>
</dbReference>
<evidence type="ECO:0000256" key="7">
    <source>
        <dbReference type="ARBA" id="ARBA00022490"/>
    </source>
</evidence>
<dbReference type="AlphaFoldDB" id="A0A066ZTP9"/>
<dbReference type="InterPro" id="IPR004619">
    <property type="entry name" value="Type_III_PanK"/>
</dbReference>
<feature type="binding site" evidence="16">
    <location>
        <begin position="104"/>
        <end position="107"/>
    </location>
    <ligand>
        <name>substrate</name>
    </ligand>
</feature>
<comment type="catalytic activity">
    <reaction evidence="1 16">
        <text>(R)-pantothenate + ATP = (R)-4'-phosphopantothenate + ADP + H(+)</text>
        <dbReference type="Rhea" id="RHEA:16373"/>
        <dbReference type="ChEBI" id="CHEBI:10986"/>
        <dbReference type="ChEBI" id="CHEBI:15378"/>
        <dbReference type="ChEBI" id="CHEBI:29032"/>
        <dbReference type="ChEBI" id="CHEBI:30616"/>
        <dbReference type="ChEBI" id="CHEBI:456216"/>
        <dbReference type="EC" id="2.7.1.33"/>
    </reaction>
</comment>
<evidence type="ECO:0000256" key="6">
    <source>
        <dbReference type="ARBA" id="ARBA00012102"/>
    </source>
</evidence>
<evidence type="ECO:0000313" key="17">
    <source>
        <dbReference type="EMBL" id="KDN95649.1"/>
    </source>
</evidence>
<keyword evidence="9 16" id="KW-0547">Nucleotide-binding</keyword>
<dbReference type="STRING" id="28885.EI16_04940"/>
<gene>
    <name evidence="16" type="primary">coaX</name>
    <name evidence="17" type="ORF">EI16_04940</name>
</gene>
<dbReference type="GO" id="GO:0005524">
    <property type="term" value="F:ATP binding"/>
    <property type="evidence" value="ECO:0007669"/>
    <property type="project" value="UniProtKB-UniRule"/>
</dbReference>
<evidence type="ECO:0000256" key="14">
    <source>
        <dbReference type="ARBA" id="ARBA00038036"/>
    </source>
</evidence>
<dbReference type="CDD" id="cd24015">
    <property type="entry name" value="ASKHA_NBD_PanK-III"/>
    <property type="match status" value="1"/>
</dbReference>
<proteinExistence type="inferred from homology"/>
<dbReference type="HAMAP" id="MF_01274">
    <property type="entry name" value="Pantothen_kinase_3"/>
    <property type="match status" value="1"/>
</dbReference>
<dbReference type="EMBL" id="JMIU01000001">
    <property type="protein sequence ID" value="KDN95649.1"/>
    <property type="molecule type" value="Genomic_DNA"/>
</dbReference>
<feature type="binding site" evidence="16">
    <location>
        <begin position="6"/>
        <end position="13"/>
    </location>
    <ligand>
        <name>ATP</name>
        <dbReference type="ChEBI" id="CHEBI:30616"/>
    </ligand>
</feature>
<keyword evidence="7 16" id="KW-0963">Cytoplasm</keyword>
<dbReference type="GO" id="GO:0004594">
    <property type="term" value="F:pantothenate kinase activity"/>
    <property type="evidence" value="ECO:0007669"/>
    <property type="project" value="UniProtKB-UniRule"/>
</dbReference>
<keyword evidence="8 16" id="KW-0808">Transferase</keyword>
<comment type="similarity">
    <text evidence="14 16">Belongs to the type III pantothenate kinase family.</text>
</comment>
<dbReference type="GO" id="GO:0005737">
    <property type="term" value="C:cytoplasm"/>
    <property type="evidence" value="ECO:0007669"/>
    <property type="project" value="UniProtKB-SubCell"/>
</dbReference>
<dbReference type="PANTHER" id="PTHR34265:SF1">
    <property type="entry name" value="TYPE III PANTOTHENATE KINASE"/>
    <property type="match status" value="1"/>
</dbReference>
<evidence type="ECO:0000256" key="2">
    <source>
        <dbReference type="ARBA" id="ARBA00001958"/>
    </source>
</evidence>
<protein>
    <recommendedName>
        <fullName evidence="15 16">Type III pantothenate kinase</fullName>
        <ecNumber evidence="6 16">2.7.1.33</ecNumber>
    </recommendedName>
    <alternativeName>
        <fullName evidence="16">PanK-III</fullName>
    </alternativeName>
    <alternativeName>
        <fullName evidence="16">Pantothenic acid kinase</fullName>
    </alternativeName>
</protein>
<dbReference type="EC" id="2.7.1.33" evidence="6 16"/>
<dbReference type="GO" id="GO:0015937">
    <property type="term" value="P:coenzyme A biosynthetic process"/>
    <property type="evidence" value="ECO:0007669"/>
    <property type="project" value="UniProtKB-UniRule"/>
</dbReference>
<dbReference type="PANTHER" id="PTHR34265">
    <property type="entry name" value="TYPE III PANTOTHENATE KINASE"/>
    <property type="match status" value="1"/>
</dbReference>
<evidence type="ECO:0000256" key="5">
    <source>
        <dbReference type="ARBA" id="ARBA00011738"/>
    </source>
</evidence>
<organism evidence="17 18">
    <name type="scientific">Hydrogenovibrio marinus</name>
    <dbReference type="NCBI Taxonomy" id="28885"/>
    <lineage>
        <taxon>Bacteria</taxon>
        <taxon>Pseudomonadati</taxon>
        <taxon>Pseudomonadota</taxon>
        <taxon>Gammaproteobacteria</taxon>
        <taxon>Thiotrichales</taxon>
        <taxon>Piscirickettsiaceae</taxon>
        <taxon>Hydrogenovibrio</taxon>
    </lineage>
</organism>
<evidence type="ECO:0000256" key="1">
    <source>
        <dbReference type="ARBA" id="ARBA00001206"/>
    </source>
</evidence>
<feature type="active site" description="Proton acceptor" evidence="16">
    <location>
        <position position="106"/>
    </location>
</feature>
<evidence type="ECO:0000256" key="13">
    <source>
        <dbReference type="ARBA" id="ARBA00022993"/>
    </source>
</evidence>
<evidence type="ECO:0000256" key="16">
    <source>
        <dbReference type="HAMAP-Rule" id="MF_01274"/>
    </source>
</evidence>
<dbReference type="Gene3D" id="3.30.420.40">
    <property type="match status" value="2"/>
</dbReference>
<comment type="subcellular location">
    <subcellularLocation>
        <location evidence="3 16">Cytoplasm</location>
    </subcellularLocation>
</comment>
<evidence type="ECO:0000256" key="3">
    <source>
        <dbReference type="ARBA" id="ARBA00004496"/>
    </source>
</evidence>
<dbReference type="Pfam" id="PF03309">
    <property type="entry name" value="Pan_kinase"/>
    <property type="match status" value="1"/>
</dbReference>
<evidence type="ECO:0000256" key="9">
    <source>
        <dbReference type="ARBA" id="ARBA00022741"/>
    </source>
</evidence>
<comment type="function">
    <text evidence="16">Catalyzes the phosphorylation of pantothenate (Pan), the first step in CoA biosynthesis.</text>
</comment>
<keyword evidence="10 16" id="KW-0418">Kinase</keyword>
<comment type="cofactor">
    <cofactor evidence="2">
        <name>K(+)</name>
        <dbReference type="ChEBI" id="CHEBI:29103"/>
    </cofactor>
</comment>
<evidence type="ECO:0000256" key="15">
    <source>
        <dbReference type="ARBA" id="ARBA00040883"/>
    </source>
</evidence>
<evidence type="ECO:0000256" key="11">
    <source>
        <dbReference type="ARBA" id="ARBA00022840"/>
    </source>
</evidence>
<feature type="binding site" evidence="16">
    <location>
        <position position="183"/>
    </location>
    <ligand>
        <name>substrate</name>
    </ligand>
</feature>
<keyword evidence="12 16" id="KW-0630">Potassium</keyword>
<evidence type="ECO:0000256" key="4">
    <source>
        <dbReference type="ARBA" id="ARBA00005225"/>
    </source>
</evidence>
<comment type="subunit">
    <text evidence="5 16">Homodimer.</text>
</comment>
<sequence length="252" mass="27755">MKIFFEFGNTRIKAALLDSLNNYDFLGAVDKQHVSTGEFIQLLGLDDIEEQVTHVYFCSVTSAADNADLIESIKELFKCYPTELRSESKCCSVESGYDHFEQLGVDRWMSIIGASAGSSKPVIVVSLGTAMTIDAVVDKKHLGGFIVPGLSLMRRSLAFNTAQLGEYHLPSQQNEFKLLATNTENAILGGTLYMAASYINSLIRDLENETGRKFDCVGTGGDFSVVEPLLDKSFLYIEDLTLKGMVKVVESF</sequence>
<dbReference type="NCBIfam" id="TIGR00671">
    <property type="entry name" value="baf"/>
    <property type="match status" value="1"/>
</dbReference>
<dbReference type="Proteomes" id="UP000027341">
    <property type="component" value="Unassembled WGS sequence"/>
</dbReference>
<feature type="binding site" evidence="16">
    <location>
        <position position="97"/>
    </location>
    <ligand>
        <name>substrate</name>
    </ligand>
</feature>
<comment type="pathway">
    <text evidence="4 16">Cofactor biosynthesis; coenzyme A biosynthesis; CoA from (R)-pantothenate: step 1/5.</text>
</comment>
<comment type="cofactor">
    <cofactor evidence="16">
        <name>NH4(+)</name>
        <dbReference type="ChEBI" id="CHEBI:28938"/>
    </cofactor>
    <cofactor evidence="16">
        <name>K(+)</name>
        <dbReference type="ChEBI" id="CHEBI:29103"/>
    </cofactor>
    <text evidence="16">A monovalent cation. Ammonium or potassium.</text>
</comment>
<dbReference type="InterPro" id="IPR043129">
    <property type="entry name" value="ATPase_NBD"/>
</dbReference>
<accession>A0A066ZTP9</accession>
<keyword evidence="11 16" id="KW-0067">ATP-binding</keyword>
<keyword evidence="13 16" id="KW-0173">Coenzyme A biosynthesis</keyword>
<keyword evidence="18" id="KW-1185">Reference proteome</keyword>
<comment type="caution">
    <text evidence="16">Lacks conserved residue(s) required for the propagation of feature annotation.</text>
</comment>